<reference evidence="1 2" key="1">
    <citation type="submission" date="2016-10" db="EMBL/GenBank/DDBJ databases">
        <authorList>
            <person name="de Groot N.N."/>
        </authorList>
    </citation>
    <scope>NUCLEOTIDE SEQUENCE [LARGE SCALE GENOMIC DNA]</scope>
    <source>
        <strain evidence="2">E92,LMG 26720,CCM 7988</strain>
    </source>
</reference>
<organism evidence="1 2">
    <name type="scientific">Pseudarcicella hirudinis</name>
    <dbReference type="NCBI Taxonomy" id="1079859"/>
    <lineage>
        <taxon>Bacteria</taxon>
        <taxon>Pseudomonadati</taxon>
        <taxon>Bacteroidota</taxon>
        <taxon>Cytophagia</taxon>
        <taxon>Cytophagales</taxon>
        <taxon>Flectobacillaceae</taxon>
        <taxon>Pseudarcicella</taxon>
    </lineage>
</organism>
<keyword evidence="2" id="KW-1185">Reference proteome</keyword>
<accession>A0A1I5WTR9</accession>
<dbReference type="Pfam" id="PF10677">
    <property type="entry name" value="DUF2490"/>
    <property type="match status" value="1"/>
</dbReference>
<proteinExistence type="predicted"/>
<evidence type="ECO:0000313" key="1">
    <source>
        <dbReference type="EMBL" id="SFQ22866.1"/>
    </source>
</evidence>
<sequence length="279" mass="32696">MKMIFLSAIAILLIVNLDAFSQSPRKYYHISNGWTDLNVSGKIAGKFSWQIENQHRREDMQGDYNSSTITGNPYNNLNQHVFRPYIHFQLNPNVRFSLMPLGWIGSNRFKEGQPAAFFSELRITPQVILTQNFGRLRMDHKFRYEFRWIGKDVSVDDKSFLYSGDFSDATFKERFRYQLKAVLPINHAKMDDKTLYVQAYDEVFINIGKNVSNINMFDQNRAMIGLGYKFNRFLAVEAGYLQQTIYRFNNSTKDNVDINNVLQLNLAVSNFEQIFRKKQ</sequence>
<name>A0A1I5WTR9_9BACT</name>
<gene>
    <name evidence="1" type="ORF">SAMN04515674_112164</name>
</gene>
<dbReference type="EMBL" id="FOXH01000012">
    <property type="protein sequence ID" value="SFQ22866.1"/>
    <property type="molecule type" value="Genomic_DNA"/>
</dbReference>
<dbReference type="RefSeq" id="WP_092018698.1">
    <property type="nucleotide sequence ID" value="NZ_FOXH01000012.1"/>
</dbReference>
<dbReference type="Proteomes" id="UP000199306">
    <property type="component" value="Unassembled WGS sequence"/>
</dbReference>
<dbReference type="STRING" id="1079859.SAMN04515674_112164"/>
<protein>
    <submittedName>
        <fullName evidence="1">Uncharacterized protein</fullName>
    </submittedName>
</protein>
<dbReference type="OrthoDB" id="1118734at2"/>
<evidence type="ECO:0000313" key="2">
    <source>
        <dbReference type="Proteomes" id="UP000199306"/>
    </source>
</evidence>
<dbReference type="InterPro" id="IPR019619">
    <property type="entry name" value="DUF2490"/>
</dbReference>
<dbReference type="AlphaFoldDB" id="A0A1I5WTR9"/>